<evidence type="ECO:0000256" key="2">
    <source>
        <dbReference type="ARBA" id="ARBA00023239"/>
    </source>
</evidence>
<evidence type="ECO:0000256" key="5">
    <source>
        <dbReference type="SAM" id="MobiDB-lite"/>
    </source>
</evidence>
<evidence type="ECO:0000256" key="3">
    <source>
        <dbReference type="PIRSR" id="PIRSR617939-1"/>
    </source>
</evidence>
<evidence type="ECO:0000259" key="6">
    <source>
        <dbReference type="Pfam" id="PF06094"/>
    </source>
</evidence>
<dbReference type="STRING" id="77044.A0A1W2TGI1"/>
<dbReference type="InterPro" id="IPR017939">
    <property type="entry name" value="G-Glutamylcylcotransferase"/>
</dbReference>
<dbReference type="GO" id="GO:0003839">
    <property type="term" value="F:gamma-glutamylcyclotransferase activity"/>
    <property type="evidence" value="ECO:0007669"/>
    <property type="project" value="UniProtKB-EC"/>
</dbReference>
<sequence>MTMDDPIPSDDAIRGRNPRQPAEDGGGSLYFAYGSNLHVAQMASRCPASVFQGRAVLRGYRWQINERGVANVVESTRDSDSDPDDSYVVEGLLYRISPEDEASLDRSEGVSQRFYEKRVLRVVSFQPHEAYAGLKSSEVARLLSEAAVAAVSSRSASSPSPSLGSGDAHDDGRGGGGRGPAGSGEGGEEVRALVYVSGAYTADGPIREEYVGRLRRAAADAVALGVSRGFVDEHMAPHLLHAGKGTCV</sequence>
<dbReference type="Proteomes" id="UP000054516">
    <property type="component" value="Unassembled WGS sequence"/>
</dbReference>
<dbReference type="OrthoDB" id="2924818at2759"/>
<feature type="region of interest" description="Disordered" evidence="5">
    <location>
        <begin position="153"/>
        <end position="186"/>
    </location>
</feature>
<feature type="domain" description="Gamma-glutamylcyclotransferase AIG2-like" evidence="6">
    <location>
        <begin position="30"/>
        <end position="122"/>
    </location>
</feature>
<reference evidence="7" key="1">
    <citation type="submission" date="2016-03" db="EMBL/GenBank/DDBJ databases">
        <title>Draft genome sequence of Rosellinia necatrix.</title>
        <authorList>
            <person name="Kanematsu S."/>
        </authorList>
    </citation>
    <scope>NUCLEOTIDE SEQUENCE [LARGE SCALE GENOMIC DNA]</scope>
    <source>
        <strain evidence="7">W97</strain>
    </source>
</reference>
<dbReference type="Pfam" id="PF06094">
    <property type="entry name" value="GGACT"/>
    <property type="match status" value="1"/>
</dbReference>
<keyword evidence="8" id="KW-1185">Reference proteome</keyword>
<protein>
    <recommendedName>
        <fullName evidence="1">gamma-glutamylcyclotransferase</fullName>
        <ecNumber evidence="1">4.3.2.9</ecNumber>
    </recommendedName>
</protein>
<name>A0A1W2TGI1_ROSNE</name>
<dbReference type="CDD" id="cd06661">
    <property type="entry name" value="GGCT_like"/>
    <property type="match status" value="1"/>
</dbReference>
<gene>
    <name evidence="7" type="ORF">SAMD00023353_2300510</name>
</gene>
<dbReference type="InterPro" id="IPR013024">
    <property type="entry name" value="GGCT-like"/>
</dbReference>
<evidence type="ECO:0000256" key="1">
    <source>
        <dbReference type="ARBA" id="ARBA00012346"/>
    </source>
</evidence>
<dbReference type="SUPFAM" id="SSF110857">
    <property type="entry name" value="Gamma-glutamyl cyclotransferase-like"/>
    <property type="match status" value="1"/>
</dbReference>
<dbReference type="EMBL" id="DF977468">
    <property type="protein sequence ID" value="GAP87211.1"/>
    <property type="molecule type" value="Genomic_DNA"/>
</dbReference>
<keyword evidence="2" id="KW-0456">Lyase</keyword>
<dbReference type="OMA" id="EICQVET"/>
<feature type="compositionally biased region" description="Gly residues" evidence="5">
    <location>
        <begin position="174"/>
        <end position="185"/>
    </location>
</feature>
<organism evidence="7">
    <name type="scientific">Rosellinia necatrix</name>
    <name type="common">White root-rot fungus</name>
    <dbReference type="NCBI Taxonomy" id="77044"/>
    <lineage>
        <taxon>Eukaryota</taxon>
        <taxon>Fungi</taxon>
        <taxon>Dikarya</taxon>
        <taxon>Ascomycota</taxon>
        <taxon>Pezizomycotina</taxon>
        <taxon>Sordariomycetes</taxon>
        <taxon>Xylariomycetidae</taxon>
        <taxon>Xylariales</taxon>
        <taxon>Xylariaceae</taxon>
        <taxon>Rosellinia</taxon>
    </lineage>
</organism>
<dbReference type="Gene3D" id="3.10.490.10">
    <property type="entry name" value="Gamma-glutamyl cyclotransferase-like"/>
    <property type="match status" value="1"/>
</dbReference>
<feature type="binding site" evidence="4">
    <location>
        <begin position="30"/>
        <end position="35"/>
    </location>
    <ligand>
        <name>substrate</name>
    </ligand>
</feature>
<evidence type="ECO:0000313" key="8">
    <source>
        <dbReference type="Proteomes" id="UP000054516"/>
    </source>
</evidence>
<accession>A0A1W2TGI1</accession>
<feature type="region of interest" description="Disordered" evidence="5">
    <location>
        <begin position="1"/>
        <end position="27"/>
    </location>
</feature>
<dbReference type="EC" id="4.3.2.9" evidence="1"/>
<dbReference type="PANTHER" id="PTHR12935">
    <property type="entry name" value="GAMMA-GLUTAMYLCYCLOTRANSFERASE"/>
    <property type="match status" value="1"/>
</dbReference>
<dbReference type="InterPro" id="IPR009288">
    <property type="entry name" value="AIG2-like_dom"/>
</dbReference>
<dbReference type="PANTHER" id="PTHR12935:SF0">
    <property type="entry name" value="GAMMA-GLUTAMYLCYCLOTRANSFERASE"/>
    <property type="match status" value="1"/>
</dbReference>
<dbReference type="InterPro" id="IPR036568">
    <property type="entry name" value="GGCT-like_sf"/>
</dbReference>
<evidence type="ECO:0000313" key="7">
    <source>
        <dbReference type="EMBL" id="GAP87211.1"/>
    </source>
</evidence>
<evidence type="ECO:0000256" key="4">
    <source>
        <dbReference type="PIRSR" id="PIRSR617939-2"/>
    </source>
</evidence>
<proteinExistence type="predicted"/>
<feature type="active site" description="Proton acceptor" evidence="3">
    <location>
        <position position="108"/>
    </location>
</feature>
<dbReference type="AlphaFoldDB" id="A0A1W2TGI1"/>
<feature type="compositionally biased region" description="Low complexity" evidence="5">
    <location>
        <begin position="153"/>
        <end position="166"/>
    </location>
</feature>